<dbReference type="Proteomes" id="UP000294530">
    <property type="component" value="Unassembled WGS sequence"/>
</dbReference>
<accession>A0A976FFT9</accession>
<dbReference type="RefSeq" id="XP_067815556.1">
    <property type="nucleotide sequence ID" value="XM_067959613.1"/>
</dbReference>
<dbReference type="KEGG" id="blac:94345284"/>
<dbReference type="AlphaFoldDB" id="A0A976FFT9"/>
<protein>
    <submittedName>
        <fullName evidence="3">Uncharacterized protein</fullName>
    </submittedName>
</protein>
<organism evidence="3 4">
    <name type="scientific">Bremia lactucae</name>
    <name type="common">Lettuce downy mildew</name>
    <dbReference type="NCBI Taxonomy" id="4779"/>
    <lineage>
        <taxon>Eukaryota</taxon>
        <taxon>Sar</taxon>
        <taxon>Stramenopiles</taxon>
        <taxon>Oomycota</taxon>
        <taxon>Peronosporomycetes</taxon>
        <taxon>Peronosporales</taxon>
        <taxon>Peronosporaceae</taxon>
        <taxon>Bremia</taxon>
    </lineage>
</organism>
<evidence type="ECO:0000313" key="3">
    <source>
        <dbReference type="EMBL" id="TDH66057.1"/>
    </source>
</evidence>
<evidence type="ECO:0000313" key="4">
    <source>
        <dbReference type="Proteomes" id="UP000294530"/>
    </source>
</evidence>
<feature type="region of interest" description="Disordered" evidence="1">
    <location>
        <begin position="231"/>
        <end position="258"/>
    </location>
</feature>
<name>A0A976FFT9_BRELC</name>
<feature type="signal peptide" evidence="2">
    <location>
        <begin position="1"/>
        <end position="19"/>
    </location>
</feature>
<keyword evidence="2" id="KW-0732">Signal</keyword>
<dbReference type="EMBL" id="SHOA02000203">
    <property type="protein sequence ID" value="TDH66057.1"/>
    <property type="molecule type" value="Genomic_DNA"/>
</dbReference>
<dbReference type="GeneID" id="94345284"/>
<evidence type="ECO:0000256" key="2">
    <source>
        <dbReference type="SAM" id="SignalP"/>
    </source>
</evidence>
<feature type="chain" id="PRO_5037547747" evidence="2">
    <location>
        <begin position="20"/>
        <end position="278"/>
    </location>
</feature>
<proteinExistence type="predicted"/>
<sequence>MVSIKLFATVAAMLAPVLSVRGHGYLTNPNVTIDGFMKSGYSATIDRGTRWGPFDHPKYGYGSNATLSYFADLFASKGYNSLGEFIVENQKLETAASNTECGLTLLKESERSKLPTSDLEFSEFNHIGPCEVWCDKTKVLFANNCQNKYPGAPAKVPFDHAKCANANRMTIYWLAMHGDPWQVYVNCAWLQGGKGRGLPPVVKGQGPVKKGAGSKSVLAITPSNEMEKVAQEADGMNGGENETREETEPPSIEASPAKCSRRQMVVSYIQQRFVTRVN</sequence>
<reference evidence="3 4" key="1">
    <citation type="journal article" date="2021" name="Genome Biol.">
        <title>AFLAP: assembly-free linkage analysis pipeline using k-mers from genome sequencing data.</title>
        <authorList>
            <person name="Fletcher K."/>
            <person name="Zhang L."/>
            <person name="Gil J."/>
            <person name="Han R."/>
            <person name="Cavanaugh K."/>
            <person name="Michelmore R."/>
        </authorList>
    </citation>
    <scope>NUCLEOTIDE SEQUENCE [LARGE SCALE GENOMIC DNA]</scope>
    <source>
        <strain evidence="3 4">SF5</strain>
    </source>
</reference>
<keyword evidence="4" id="KW-1185">Reference proteome</keyword>
<evidence type="ECO:0000256" key="1">
    <source>
        <dbReference type="SAM" id="MobiDB-lite"/>
    </source>
</evidence>
<comment type="caution">
    <text evidence="3">The sequence shown here is derived from an EMBL/GenBank/DDBJ whole genome shotgun (WGS) entry which is preliminary data.</text>
</comment>
<gene>
    <name evidence="3" type="ORF">CCR75_001510</name>
</gene>